<proteinExistence type="predicted"/>
<sequence>MPFYGYITSGPKIGFKVIQSATDLQSRKVLRWIVDHEGFITFGDQSQLRLVIGLTDTNMRAHHIIPWQKNIQEHPVVQKAARSKNSFHMNESLNGMPVQKNRNIYHNDYNNLILNKLDQIYNPRNRDRSNEFFYDELMNLINNAENAINKSPNLPINDIKF</sequence>
<gene>
    <name evidence="1" type="ORF">KUV23_10940</name>
</gene>
<accession>A0ABS7N579</accession>
<protein>
    <submittedName>
        <fullName evidence="1">AHH domain-containing protein</fullName>
    </submittedName>
</protein>
<name>A0ABS7N579_9BACT</name>
<dbReference type="Proteomes" id="UP000766609">
    <property type="component" value="Unassembled WGS sequence"/>
</dbReference>
<comment type="caution">
    <text evidence="1">The sequence shown here is derived from an EMBL/GenBank/DDBJ whole genome shotgun (WGS) entry which is preliminary data.</text>
</comment>
<reference evidence="1 2" key="1">
    <citation type="submission" date="2021-06" db="EMBL/GenBank/DDBJ databases">
        <title>44 bacteria genomes isolated from Dapeng, Shenzhen.</title>
        <authorList>
            <person name="Zheng W."/>
            <person name="Yu S."/>
            <person name="Huang Y."/>
        </authorList>
    </citation>
    <scope>NUCLEOTIDE SEQUENCE [LARGE SCALE GENOMIC DNA]</scope>
    <source>
        <strain evidence="1 2">DP5N14-6</strain>
    </source>
</reference>
<evidence type="ECO:0000313" key="1">
    <source>
        <dbReference type="EMBL" id="MBY5951492.1"/>
    </source>
</evidence>
<keyword evidence="2" id="KW-1185">Reference proteome</keyword>
<dbReference type="RefSeq" id="WP_222584151.1">
    <property type="nucleotide sequence ID" value="NZ_JAHVHP010000002.1"/>
</dbReference>
<dbReference type="InterPro" id="IPR032871">
    <property type="entry name" value="AHH_dom_containing"/>
</dbReference>
<evidence type="ECO:0000313" key="2">
    <source>
        <dbReference type="Proteomes" id="UP000766609"/>
    </source>
</evidence>
<organism evidence="1 2">
    <name type="scientific">Algoriphagus marincola</name>
    <dbReference type="NCBI Taxonomy" id="264027"/>
    <lineage>
        <taxon>Bacteria</taxon>
        <taxon>Pseudomonadati</taxon>
        <taxon>Bacteroidota</taxon>
        <taxon>Cytophagia</taxon>
        <taxon>Cytophagales</taxon>
        <taxon>Cyclobacteriaceae</taxon>
        <taxon>Algoriphagus</taxon>
    </lineage>
</organism>
<dbReference type="Pfam" id="PF14412">
    <property type="entry name" value="AHH"/>
    <property type="match status" value="1"/>
</dbReference>
<dbReference type="EMBL" id="JAHVHP010000002">
    <property type="protein sequence ID" value="MBY5951492.1"/>
    <property type="molecule type" value="Genomic_DNA"/>
</dbReference>